<keyword evidence="7" id="KW-0653">Protein transport</keyword>
<evidence type="ECO:0000256" key="8">
    <source>
        <dbReference type="ARBA" id="ARBA00022989"/>
    </source>
</evidence>
<gene>
    <name evidence="11" type="ORF">FIV34_12655</name>
</gene>
<dbReference type="GO" id="GO:0005886">
    <property type="term" value="C:plasma membrane"/>
    <property type="evidence" value="ECO:0007669"/>
    <property type="project" value="UniProtKB-SubCell"/>
</dbReference>
<dbReference type="PANTHER" id="PTHR38831">
    <property type="entry name" value="TYPE II SECRETION SYSTEM PROTEIN K"/>
    <property type="match status" value="1"/>
</dbReference>
<dbReference type="GO" id="GO:0009306">
    <property type="term" value="P:protein secretion"/>
    <property type="evidence" value="ECO:0007669"/>
    <property type="project" value="InterPro"/>
</dbReference>
<dbReference type="AlphaFoldDB" id="A0A4Y5Z6T8"/>
<dbReference type="Pfam" id="PF21687">
    <property type="entry name" value="T2SSK_1st"/>
    <property type="match status" value="1"/>
</dbReference>
<keyword evidence="6" id="KW-0812">Transmembrane</keyword>
<evidence type="ECO:0000256" key="4">
    <source>
        <dbReference type="ARBA" id="ARBA00022475"/>
    </source>
</evidence>
<keyword evidence="5" id="KW-0997">Cell inner membrane</keyword>
<evidence type="ECO:0000256" key="9">
    <source>
        <dbReference type="ARBA" id="ARBA00023136"/>
    </source>
</evidence>
<evidence type="ECO:0000313" key="12">
    <source>
        <dbReference type="Proteomes" id="UP000316093"/>
    </source>
</evidence>
<keyword evidence="4" id="KW-1003">Cell membrane</keyword>
<keyword evidence="9" id="KW-0472">Membrane</keyword>
<feature type="domain" description="T2SS protein K first SAM-like" evidence="10">
    <location>
        <begin position="111"/>
        <end position="194"/>
    </location>
</feature>
<evidence type="ECO:0000259" key="10">
    <source>
        <dbReference type="Pfam" id="PF21687"/>
    </source>
</evidence>
<protein>
    <submittedName>
        <fullName evidence="11">General secretion pathway protein GspK</fullName>
    </submittedName>
</protein>
<dbReference type="Proteomes" id="UP000316093">
    <property type="component" value="Chromosome"/>
</dbReference>
<organism evidence="11 12">
    <name type="scientific">Luteibacter pinisoli</name>
    <dbReference type="NCBI Taxonomy" id="2589080"/>
    <lineage>
        <taxon>Bacteria</taxon>
        <taxon>Pseudomonadati</taxon>
        <taxon>Pseudomonadota</taxon>
        <taxon>Gammaproteobacteria</taxon>
        <taxon>Lysobacterales</taxon>
        <taxon>Rhodanobacteraceae</taxon>
        <taxon>Luteibacter</taxon>
    </lineage>
</organism>
<dbReference type="InterPro" id="IPR049031">
    <property type="entry name" value="T2SSK_SAM-like_1st"/>
</dbReference>
<proteinExistence type="inferred from homology"/>
<dbReference type="EMBL" id="CP041046">
    <property type="protein sequence ID" value="QDE40003.1"/>
    <property type="molecule type" value="Genomic_DNA"/>
</dbReference>
<name>A0A4Y5Z6T8_9GAMM</name>
<keyword evidence="3" id="KW-0813">Transport</keyword>
<dbReference type="KEGG" id="lpy:FIV34_12655"/>
<keyword evidence="12" id="KW-1185">Reference proteome</keyword>
<dbReference type="RefSeq" id="WP_139983290.1">
    <property type="nucleotide sequence ID" value="NZ_CP041046.1"/>
</dbReference>
<comment type="subcellular location">
    <subcellularLocation>
        <location evidence="1">Cell inner membrane</location>
    </subcellularLocation>
</comment>
<dbReference type="PANTHER" id="PTHR38831:SF2">
    <property type="entry name" value="TYPE II SECRETION SYSTEM PROTEIN K"/>
    <property type="match status" value="1"/>
</dbReference>
<dbReference type="InterPro" id="IPR005628">
    <property type="entry name" value="GspK"/>
</dbReference>
<evidence type="ECO:0000256" key="3">
    <source>
        <dbReference type="ARBA" id="ARBA00022448"/>
    </source>
</evidence>
<evidence type="ECO:0000256" key="1">
    <source>
        <dbReference type="ARBA" id="ARBA00004533"/>
    </source>
</evidence>
<dbReference type="SUPFAM" id="SSF158544">
    <property type="entry name" value="GspK insert domain-like"/>
    <property type="match status" value="1"/>
</dbReference>
<dbReference type="OrthoDB" id="9181871at2"/>
<dbReference type="InterPro" id="IPR038072">
    <property type="entry name" value="GspK_central_sf"/>
</dbReference>
<accession>A0A4Y5Z6T8</accession>
<keyword evidence="8" id="KW-1133">Transmembrane helix</keyword>
<evidence type="ECO:0000256" key="5">
    <source>
        <dbReference type="ARBA" id="ARBA00022519"/>
    </source>
</evidence>
<comment type="similarity">
    <text evidence="2">Belongs to the GSP K family.</text>
</comment>
<evidence type="ECO:0000256" key="6">
    <source>
        <dbReference type="ARBA" id="ARBA00022692"/>
    </source>
</evidence>
<reference evidence="11 12" key="1">
    <citation type="submission" date="2019-06" db="EMBL/GenBank/DDBJ databases">
        <title>A complete genome sequence for Luteibacter pinisoli MAH-14.</title>
        <authorList>
            <person name="Baltrus D.A."/>
        </authorList>
    </citation>
    <scope>NUCLEOTIDE SEQUENCE [LARGE SCALE GENOMIC DNA]</scope>
    <source>
        <strain evidence="11 12">MAH-14</strain>
    </source>
</reference>
<dbReference type="Gene3D" id="1.10.40.60">
    <property type="entry name" value="EpsJ-like"/>
    <property type="match status" value="1"/>
</dbReference>
<evidence type="ECO:0000256" key="2">
    <source>
        <dbReference type="ARBA" id="ARBA00007246"/>
    </source>
</evidence>
<sequence>MNRERGIALLVVLWACTLLAILVGGLASLAHLESEQGRYAMAAQKARYAAEAGVMKAIHDVYEQRREAREPLEGVRWIGDGQPFEFALDGARVTVVVEDEIGKVDLNRADPTILAALFAQAGDDPAKAVDLAAEVVAWRSETGVPDAESMARYRAAGRAYVPRQAPFPSIDELQSVLGMDDRLFARVQPVLTIWSGRTKPAPFYASPLVRATLAGQAQGDAVAEWVPGSPTITIVSKGVAEGMSVTLRATVRLSQLTGTPNPRLPLYTVLRWQDVPRG</sequence>
<evidence type="ECO:0000313" key="11">
    <source>
        <dbReference type="EMBL" id="QDE40003.1"/>
    </source>
</evidence>
<evidence type="ECO:0000256" key="7">
    <source>
        <dbReference type="ARBA" id="ARBA00022927"/>
    </source>
</evidence>